<comment type="similarity">
    <text evidence="1">Belongs to the lst-2 family.</text>
</comment>
<dbReference type="GO" id="GO:0008270">
    <property type="term" value="F:zinc ion binding"/>
    <property type="evidence" value="ECO:0007669"/>
    <property type="project" value="UniProtKB-KW"/>
</dbReference>
<dbReference type="SMART" id="SM00064">
    <property type="entry name" value="FYVE"/>
    <property type="match status" value="1"/>
</dbReference>
<dbReference type="Gene3D" id="3.30.40.10">
    <property type="entry name" value="Zinc/RING finger domain, C3HC4 (zinc finger)"/>
    <property type="match status" value="1"/>
</dbReference>
<dbReference type="EMBL" id="JANPWB010000011">
    <property type="protein sequence ID" value="KAJ1126396.1"/>
    <property type="molecule type" value="Genomic_DNA"/>
</dbReference>
<dbReference type="GO" id="GO:0031901">
    <property type="term" value="C:early endosome membrane"/>
    <property type="evidence" value="ECO:0007669"/>
    <property type="project" value="TreeGrafter"/>
</dbReference>
<evidence type="ECO:0000256" key="6">
    <source>
        <dbReference type="SAM" id="MobiDB-lite"/>
    </source>
</evidence>
<feature type="region of interest" description="Disordered" evidence="6">
    <location>
        <begin position="505"/>
        <end position="526"/>
    </location>
</feature>
<dbReference type="PANTHER" id="PTHR46465:SF4">
    <property type="entry name" value="FYVE-TYPE DOMAIN-CONTAINING PROTEIN"/>
    <property type="match status" value="1"/>
</dbReference>
<dbReference type="InterPro" id="IPR013083">
    <property type="entry name" value="Znf_RING/FYVE/PHD"/>
</dbReference>
<dbReference type="Pfam" id="PF01363">
    <property type="entry name" value="FYVE"/>
    <property type="match status" value="1"/>
</dbReference>
<evidence type="ECO:0000256" key="4">
    <source>
        <dbReference type="ARBA" id="ARBA00022833"/>
    </source>
</evidence>
<feature type="domain" description="FYVE-type" evidence="7">
    <location>
        <begin position="1549"/>
        <end position="1609"/>
    </location>
</feature>
<feature type="region of interest" description="Disordered" evidence="6">
    <location>
        <begin position="777"/>
        <end position="835"/>
    </location>
</feature>
<reference evidence="8" key="1">
    <citation type="journal article" date="2022" name="bioRxiv">
        <title>Sequencing and chromosome-scale assembly of the giantPleurodeles waltlgenome.</title>
        <authorList>
            <person name="Brown T."/>
            <person name="Elewa A."/>
            <person name="Iarovenko S."/>
            <person name="Subramanian E."/>
            <person name="Araus A.J."/>
            <person name="Petzold A."/>
            <person name="Susuki M."/>
            <person name="Suzuki K.-i.T."/>
            <person name="Hayashi T."/>
            <person name="Toyoda A."/>
            <person name="Oliveira C."/>
            <person name="Osipova E."/>
            <person name="Leigh N.D."/>
            <person name="Simon A."/>
            <person name="Yun M.H."/>
        </authorList>
    </citation>
    <scope>NUCLEOTIDE SEQUENCE</scope>
    <source>
        <strain evidence="8">20211129_DDA</strain>
        <tissue evidence="8">Liver</tissue>
    </source>
</reference>
<dbReference type="InterPro" id="IPR043269">
    <property type="entry name" value="FYVE_LST2"/>
</dbReference>
<accession>A0AAV7PDJ4</accession>
<evidence type="ECO:0000256" key="3">
    <source>
        <dbReference type="ARBA" id="ARBA00022771"/>
    </source>
</evidence>
<keyword evidence="3 5" id="KW-0863">Zinc-finger</keyword>
<feature type="compositionally biased region" description="Polar residues" evidence="6">
    <location>
        <begin position="290"/>
        <end position="308"/>
    </location>
</feature>
<evidence type="ECO:0000256" key="2">
    <source>
        <dbReference type="ARBA" id="ARBA00022723"/>
    </source>
</evidence>
<evidence type="ECO:0000259" key="7">
    <source>
        <dbReference type="PROSITE" id="PS50178"/>
    </source>
</evidence>
<feature type="region of interest" description="Disordered" evidence="6">
    <location>
        <begin position="290"/>
        <end position="316"/>
    </location>
</feature>
<organism evidence="8 9">
    <name type="scientific">Pleurodeles waltl</name>
    <name type="common">Iberian ribbed newt</name>
    <dbReference type="NCBI Taxonomy" id="8319"/>
    <lineage>
        <taxon>Eukaryota</taxon>
        <taxon>Metazoa</taxon>
        <taxon>Chordata</taxon>
        <taxon>Craniata</taxon>
        <taxon>Vertebrata</taxon>
        <taxon>Euteleostomi</taxon>
        <taxon>Amphibia</taxon>
        <taxon>Batrachia</taxon>
        <taxon>Caudata</taxon>
        <taxon>Salamandroidea</taxon>
        <taxon>Salamandridae</taxon>
        <taxon>Pleurodelinae</taxon>
        <taxon>Pleurodeles</taxon>
    </lineage>
</organism>
<evidence type="ECO:0000313" key="8">
    <source>
        <dbReference type="EMBL" id="KAJ1126396.1"/>
    </source>
</evidence>
<evidence type="ECO:0000256" key="1">
    <source>
        <dbReference type="ARBA" id="ARBA00008755"/>
    </source>
</evidence>
<dbReference type="InterPro" id="IPR017455">
    <property type="entry name" value="Znf_FYVE-rel"/>
</dbReference>
<dbReference type="SUPFAM" id="SSF57903">
    <property type="entry name" value="FYVE/PHD zinc finger"/>
    <property type="match status" value="1"/>
</dbReference>
<keyword evidence="4" id="KW-0862">Zinc</keyword>
<protein>
    <recommendedName>
        <fullName evidence="7">FYVE-type domain-containing protein</fullName>
    </recommendedName>
</protein>
<proteinExistence type="inferred from homology"/>
<gene>
    <name evidence="8" type="ORF">NDU88_004804</name>
</gene>
<feature type="region of interest" description="Disordered" evidence="6">
    <location>
        <begin position="975"/>
        <end position="995"/>
    </location>
</feature>
<evidence type="ECO:0000313" key="9">
    <source>
        <dbReference type="Proteomes" id="UP001066276"/>
    </source>
</evidence>
<name>A0AAV7PDJ4_PLEWA</name>
<dbReference type="Proteomes" id="UP001066276">
    <property type="component" value="Chromosome 7"/>
</dbReference>
<comment type="caution">
    <text evidence="8">The sequence shown here is derived from an EMBL/GenBank/DDBJ whole genome shotgun (WGS) entry which is preliminary data.</text>
</comment>
<keyword evidence="2" id="KW-0479">Metal-binding</keyword>
<dbReference type="InterPro" id="IPR051118">
    <property type="entry name" value="LST-2"/>
</dbReference>
<sequence>MLPALVRKWLNRPKRSDTRLLAQFFYADEDVTRVVSELHCLEMQKDPQHYLSLLNQLHATQERMLTLIAQISEQCIPQQLHRREYQMKFPDDLLNDNMSSQMLFAAELLVSGTYIEVAEADGIILSPLARDVLYSLEELRTLLREQSLTDPSTYTESIHKALIQFDALSAEFELRYVSLVVSVKTPEEIFKQQEIVVLFCETITRALKLGYLTQDMIDVCEPQLMFTIPRLSIISGLLIYPDGPLNLQRRREDMSKLFSPFYGLLKKIRDLLYVLSEEELFALEKSLCSTDSEDPQSNLTGFDSPQPETTDHNPEPHLASLIFQTDMSILVDPQSNLISCAESSESRRSSMPPTTTVELQERWQCNGSSQSADFGMSQHRSALGSSQVVATSSVKVLTNSEVFVPKAFDKNIGEVQRTMLSPTEWEMTKPPVMSQCIPYFRKHGDEGITCTAPCCSGQCYSELFVHTGASQSLPGTTKDSTVPTNQNTLPEVLSNVHQWEPQKTVSKTHNEVPVLPPSHHGGTRESVYTKHDTSTENSDSRIVHKNPLFHATCHNTSSLLHHNSVSSRSSTVHSMNTQKTGSSQCLTNTEALTAIDNQKNSGVQESSLCHGDTQDSGSGLSHNSLSPVYQELHQVSDYPVHCRVSQDSTYLEHIEIPQDLVSRSSVSQGTEPYMHNSAPQDCAFLTHQGVPHVSASAVDQEVPQTSASPLHQGVSHVFASTMHWRVPLNSASQIHHKVPQHSVSPVHHEVPQHSASPVHHEVPRDSASPMHYEFPQDHDIPQHSTSSRHYEFPQGSVSPMHHKVPRDSAAPRYQGPLQGPASQKHHKVHQDSSFSKHHKIILDSSSPMHHTIHQDSTSTMHQVVPQVSASQEDLGIPLNSAPLMHHRFPQDSRSPALRMILQDSASTMQQVVPHVSASSMNMGAPLYCASPMHQEASHVPASPMHQGVPQKSASQMHHKVSQVSAPRIHHKVPQTSASPMHHKVPQDSASPMHHKIPQDSASTMHHKVPQDFASPMHHKDPDDFASTMHQGFLHVPSSSVQWVVPQDSVSHMQNKVPQDSAALLHHGVPPDSASLMLHVVHQDCASPIHHTVPQDRASTLHNHIPQGRTFSVHHNTLNHHWMPQDSASSIHQCMHQESAFSTHHGVAQDSASPMKHWEPQDSAASIHHGVPQDCASSMLPLLSQDCTSPIDRGVPQDSTSAIYLGDPPYSPSAKHYGTSQDSGSSVHLGESLNTSILNHSMVTRDCVSQMHNRTSQHSASPMYRRVLQVFAYPMHYRFPQGFISAINHPDIVDYPLPLHHCGSNLDVPEHFAQDAAFTNSVGPPIAAATSGLPHTHLWIEHSCVVDNFANLEREMLSGSSWVPGLTLADSGNVNLFAPATFPARDVSRNSVCSDTALENCQTMRPQSRTIITFSRHQQRSSKHNDELSRRGLQEDRKLMRREIRSRYRSTRDMLHRLFVCIAGVADQLQTNFASDLRPILKTVFEIAASKSDASEISDAAQNEIRTSDLERRPGKQLEDCALCSDINRLRAEDGESVPSANDPPEWIPDSACSNCMDCRAQFTLVRRRHHCRSCGKIFCSRCSAHMVPLPHFGHSKAVRVCNHCFTSHLYSWPEAIP</sequence>
<keyword evidence="9" id="KW-1185">Reference proteome</keyword>
<dbReference type="PROSITE" id="PS50178">
    <property type="entry name" value="ZF_FYVE"/>
    <property type="match status" value="1"/>
</dbReference>
<evidence type="ECO:0000256" key="5">
    <source>
        <dbReference type="PROSITE-ProRule" id="PRU00091"/>
    </source>
</evidence>
<dbReference type="InterPro" id="IPR000306">
    <property type="entry name" value="Znf_FYVE"/>
</dbReference>
<dbReference type="CDD" id="cd15731">
    <property type="entry name" value="FYVE_LST2"/>
    <property type="match status" value="1"/>
</dbReference>
<dbReference type="PANTHER" id="PTHR46465">
    <property type="entry name" value="LATERAL SIGNALING TARGET PROTEIN 2 HOMOLOG"/>
    <property type="match status" value="1"/>
</dbReference>
<dbReference type="InterPro" id="IPR011011">
    <property type="entry name" value="Znf_FYVE_PHD"/>
</dbReference>